<sequence length="606" mass="66102">MDLVSFALDAQASYSPDKPLFIDAENPSISLSADQTRCLVMELIAGLQAAGLQKGDPVMVCVPNNCFYIPLVLAIIGAGGVFCGTNPAYQLDELVHLANIASPRLIIASQDVLTTVIKMCKFKGIANERIYVLDDLFLQSSTPKDSFTEAIDELVSDRDYYASIKLASDLRTHGIASWQTLPDEEAAKNTPAIYFATSGTTGLPKLASLSHYALIAQHQSLYASVPYEVTRLACLPLFHIFGVAWALLSPLRYGESLYIMARFNLKEYVSNIHKYAITETYMAPPMVHAVNRCGLPLQALMATVRYIGIGGAPIDAAAMRQMRSYLDPTATVTPVWGMTEFGPAVLFRHGEFDDTGSIGRLMDDYEMKLVDDEGIHVTEDGQPGELLIRSRAIMSGYLGIPMCNEDGWFPTGDIAQVQQEKIYIVGRSKELIKVKGWQVAPAEIEAIIIQHPDVSDCAVVGVISDDGVTEVPRAYVVRRSSEREPGLGQEIYDLVRGRLVSYKKLSGGVMFVESIPRTPSGKVQRFKLLQNTSASASSTSTSIHQPPSQTSSQKPSLYRTVRKSVSKMGKKLSTVASRAGRSLSGPASATWLRASKVLASSRIQDV</sequence>
<dbReference type="PANTHER" id="PTHR24096:SF317">
    <property type="entry name" value="ADENYLATE-FORMING ENZYME AFEA"/>
    <property type="match status" value="1"/>
</dbReference>
<dbReference type="PANTHER" id="PTHR24096">
    <property type="entry name" value="LONG-CHAIN-FATTY-ACID--COA LIGASE"/>
    <property type="match status" value="1"/>
</dbReference>
<evidence type="ECO:0000259" key="7">
    <source>
        <dbReference type="Pfam" id="PF00501"/>
    </source>
</evidence>
<dbReference type="HOGENOM" id="CLU_000022_59_2_1"/>
<dbReference type="Proteomes" id="UP000030651">
    <property type="component" value="Unassembled WGS sequence"/>
</dbReference>
<dbReference type="AlphaFoldDB" id="W3WJ88"/>
<organism evidence="9 10">
    <name type="scientific">Pestalotiopsis fici (strain W106-1 / CGMCC3.15140)</name>
    <dbReference type="NCBI Taxonomy" id="1229662"/>
    <lineage>
        <taxon>Eukaryota</taxon>
        <taxon>Fungi</taxon>
        <taxon>Dikarya</taxon>
        <taxon>Ascomycota</taxon>
        <taxon>Pezizomycotina</taxon>
        <taxon>Sordariomycetes</taxon>
        <taxon>Xylariomycetidae</taxon>
        <taxon>Amphisphaeriales</taxon>
        <taxon>Sporocadaceae</taxon>
        <taxon>Pestalotiopsis</taxon>
    </lineage>
</organism>
<evidence type="ECO:0000256" key="5">
    <source>
        <dbReference type="ARBA" id="ARBA00022840"/>
    </source>
</evidence>
<evidence type="ECO:0008006" key="11">
    <source>
        <dbReference type="Google" id="ProtNLM"/>
    </source>
</evidence>
<proteinExistence type="inferred from homology"/>
<feature type="compositionally biased region" description="Low complexity" evidence="6">
    <location>
        <begin position="536"/>
        <end position="556"/>
    </location>
</feature>
<feature type="region of interest" description="Disordered" evidence="6">
    <location>
        <begin position="536"/>
        <end position="583"/>
    </location>
</feature>
<dbReference type="RefSeq" id="XP_007840581.1">
    <property type="nucleotide sequence ID" value="XM_007842390.1"/>
</dbReference>
<feature type="domain" description="AMP-binding enzyme C-terminal" evidence="8">
    <location>
        <begin position="443"/>
        <end position="522"/>
    </location>
</feature>
<feature type="compositionally biased region" description="Basic residues" evidence="6">
    <location>
        <begin position="560"/>
        <end position="570"/>
    </location>
</feature>
<dbReference type="InterPro" id="IPR042099">
    <property type="entry name" value="ANL_N_sf"/>
</dbReference>
<dbReference type="GO" id="GO:0016405">
    <property type="term" value="F:CoA-ligase activity"/>
    <property type="evidence" value="ECO:0007669"/>
    <property type="project" value="TreeGrafter"/>
</dbReference>
<comment type="similarity">
    <text evidence="2">Belongs to the ATP-dependent AMP-binding enzyme family.</text>
</comment>
<evidence type="ECO:0000256" key="4">
    <source>
        <dbReference type="ARBA" id="ARBA00022741"/>
    </source>
</evidence>
<keyword evidence="3" id="KW-0436">Ligase</keyword>
<dbReference type="OMA" id="QITETYM"/>
<dbReference type="InterPro" id="IPR000873">
    <property type="entry name" value="AMP-dep_synth/lig_dom"/>
</dbReference>
<dbReference type="InterPro" id="IPR045851">
    <property type="entry name" value="AMP-bd_C_sf"/>
</dbReference>
<evidence type="ECO:0000256" key="1">
    <source>
        <dbReference type="ARBA" id="ARBA00005179"/>
    </source>
</evidence>
<keyword evidence="5" id="KW-0067">ATP-binding</keyword>
<evidence type="ECO:0000256" key="2">
    <source>
        <dbReference type="ARBA" id="ARBA00006432"/>
    </source>
</evidence>
<dbReference type="Gene3D" id="3.40.50.12780">
    <property type="entry name" value="N-terminal domain of ligase-like"/>
    <property type="match status" value="1"/>
</dbReference>
<dbReference type="GO" id="GO:0019748">
    <property type="term" value="P:secondary metabolic process"/>
    <property type="evidence" value="ECO:0007669"/>
    <property type="project" value="TreeGrafter"/>
</dbReference>
<dbReference type="GeneID" id="19278822"/>
<protein>
    <recommendedName>
        <fullName evidence="11">AMP-dependent synthetase/ligase domain-containing protein</fullName>
    </recommendedName>
</protein>
<dbReference type="PROSITE" id="PS00455">
    <property type="entry name" value="AMP_BINDING"/>
    <property type="match status" value="1"/>
</dbReference>
<name>W3WJ88_PESFW</name>
<evidence type="ECO:0000313" key="9">
    <source>
        <dbReference type="EMBL" id="ETS73943.1"/>
    </source>
</evidence>
<dbReference type="EMBL" id="KI912120">
    <property type="protein sequence ID" value="ETS73943.1"/>
    <property type="molecule type" value="Genomic_DNA"/>
</dbReference>
<accession>W3WJ88</accession>
<dbReference type="InterPro" id="IPR020845">
    <property type="entry name" value="AMP-binding_CS"/>
</dbReference>
<dbReference type="Pfam" id="PF13193">
    <property type="entry name" value="AMP-binding_C"/>
    <property type="match status" value="1"/>
</dbReference>
<dbReference type="KEGG" id="pfy:PFICI_13809"/>
<gene>
    <name evidence="9" type="ORF">PFICI_13809</name>
</gene>
<evidence type="ECO:0000259" key="8">
    <source>
        <dbReference type="Pfam" id="PF13193"/>
    </source>
</evidence>
<dbReference type="STRING" id="1229662.W3WJ88"/>
<dbReference type="InParanoid" id="W3WJ88"/>
<dbReference type="OrthoDB" id="6509636at2759"/>
<comment type="pathway">
    <text evidence="1">Secondary metabolite biosynthesis.</text>
</comment>
<evidence type="ECO:0000256" key="6">
    <source>
        <dbReference type="SAM" id="MobiDB-lite"/>
    </source>
</evidence>
<evidence type="ECO:0000313" key="10">
    <source>
        <dbReference type="Proteomes" id="UP000030651"/>
    </source>
</evidence>
<dbReference type="SUPFAM" id="SSF56801">
    <property type="entry name" value="Acetyl-CoA synthetase-like"/>
    <property type="match status" value="1"/>
</dbReference>
<dbReference type="Gene3D" id="3.30.300.30">
    <property type="match status" value="1"/>
</dbReference>
<dbReference type="Pfam" id="PF00501">
    <property type="entry name" value="AMP-binding"/>
    <property type="match status" value="1"/>
</dbReference>
<evidence type="ECO:0000256" key="3">
    <source>
        <dbReference type="ARBA" id="ARBA00022598"/>
    </source>
</evidence>
<feature type="domain" description="AMP-dependent synthetase/ligase" evidence="7">
    <location>
        <begin position="9"/>
        <end position="398"/>
    </location>
</feature>
<reference evidence="10" key="1">
    <citation type="journal article" date="2015" name="BMC Genomics">
        <title>Genomic and transcriptomic analysis of the endophytic fungus Pestalotiopsis fici reveals its lifestyle and high potential for synthesis of natural products.</title>
        <authorList>
            <person name="Wang X."/>
            <person name="Zhang X."/>
            <person name="Liu L."/>
            <person name="Xiang M."/>
            <person name="Wang W."/>
            <person name="Sun X."/>
            <person name="Che Y."/>
            <person name="Guo L."/>
            <person name="Liu G."/>
            <person name="Guo L."/>
            <person name="Wang C."/>
            <person name="Yin W.B."/>
            <person name="Stadler M."/>
            <person name="Zhang X."/>
            <person name="Liu X."/>
        </authorList>
    </citation>
    <scope>NUCLEOTIDE SEQUENCE [LARGE SCALE GENOMIC DNA]</scope>
    <source>
        <strain evidence="10">W106-1 / CGMCC3.15140</strain>
    </source>
</reference>
<dbReference type="eggNOG" id="KOG1176">
    <property type="taxonomic scope" value="Eukaryota"/>
</dbReference>
<keyword evidence="10" id="KW-1185">Reference proteome</keyword>
<dbReference type="InterPro" id="IPR025110">
    <property type="entry name" value="AMP-bd_C"/>
</dbReference>
<keyword evidence="4" id="KW-0547">Nucleotide-binding</keyword>
<dbReference type="GO" id="GO:0005524">
    <property type="term" value="F:ATP binding"/>
    <property type="evidence" value="ECO:0007669"/>
    <property type="project" value="UniProtKB-KW"/>
</dbReference>